<accession>A0ACC2FHZ0</accession>
<dbReference type="EMBL" id="CM055754">
    <property type="protein sequence ID" value="KAJ7990885.1"/>
    <property type="molecule type" value="Genomic_DNA"/>
</dbReference>
<protein>
    <submittedName>
        <fullName evidence="1">Uncharacterized protein</fullName>
    </submittedName>
</protein>
<keyword evidence="2" id="KW-1185">Reference proteome</keyword>
<organism evidence="1 2">
    <name type="scientific">Dallia pectoralis</name>
    <name type="common">Alaska blackfish</name>
    <dbReference type="NCBI Taxonomy" id="75939"/>
    <lineage>
        <taxon>Eukaryota</taxon>
        <taxon>Metazoa</taxon>
        <taxon>Chordata</taxon>
        <taxon>Craniata</taxon>
        <taxon>Vertebrata</taxon>
        <taxon>Euteleostomi</taxon>
        <taxon>Actinopterygii</taxon>
        <taxon>Neopterygii</taxon>
        <taxon>Teleostei</taxon>
        <taxon>Protacanthopterygii</taxon>
        <taxon>Esociformes</taxon>
        <taxon>Umbridae</taxon>
        <taxon>Dallia</taxon>
    </lineage>
</organism>
<proteinExistence type="predicted"/>
<evidence type="ECO:0000313" key="2">
    <source>
        <dbReference type="Proteomes" id="UP001157502"/>
    </source>
</evidence>
<comment type="caution">
    <text evidence="1">The sequence shown here is derived from an EMBL/GenBank/DDBJ whole genome shotgun (WGS) entry which is preliminary data.</text>
</comment>
<name>A0ACC2FHZ0_DALPE</name>
<reference evidence="1" key="1">
    <citation type="submission" date="2021-05" db="EMBL/GenBank/DDBJ databases">
        <authorList>
            <person name="Pan Q."/>
            <person name="Jouanno E."/>
            <person name="Zahm M."/>
            <person name="Klopp C."/>
            <person name="Cabau C."/>
            <person name="Louis A."/>
            <person name="Berthelot C."/>
            <person name="Parey E."/>
            <person name="Roest Crollius H."/>
            <person name="Montfort J."/>
            <person name="Robinson-Rechavi M."/>
            <person name="Bouchez O."/>
            <person name="Lampietro C."/>
            <person name="Lopez Roques C."/>
            <person name="Donnadieu C."/>
            <person name="Postlethwait J."/>
            <person name="Bobe J."/>
            <person name="Dillon D."/>
            <person name="Chandos A."/>
            <person name="von Hippel F."/>
            <person name="Guiguen Y."/>
        </authorList>
    </citation>
    <scope>NUCLEOTIDE SEQUENCE</scope>
    <source>
        <strain evidence="1">YG-Jan2019</strain>
    </source>
</reference>
<dbReference type="Proteomes" id="UP001157502">
    <property type="component" value="Chromosome 27"/>
</dbReference>
<gene>
    <name evidence="1" type="ORF">DPEC_G00291540</name>
</gene>
<sequence>MRGDRDETSSSRTRGHSYIVGEGRRTEVSPRQPSVCCRLPGVQSSVSDWIGAEARGRPGIASRKACDAQPIRRPGTARVERWVKWRPSGTESCANARELDPSSPDLAVRILTTKAHYAISYGRREGERERKLVRPSTETDPTVDMAVVPIKRIEFGPKSPQKKSAALETTKKSRGGKKRWKKKTTKSTGCGAFERFLSDGRTAWRVARCVLLRWCRGGMDGGEESHEVSFSDTTWPTRAHTPPHHTFTLWLPLFTSCFLPGFLPCPTLPAHSPECRADSEVPVRTRMETGRCRNCSLSA</sequence>
<evidence type="ECO:0000313" key="1">
    <source>
        <dbReference type="EMBL" id="KAJ7990885.1"/>
    </source>
</evidence>